<dbReference type="InterPro" id="IPR036736">
    <property type="entry name" value="ACP-like_sf"/>
</dbReference>
<dbReference type="InterPro" id="IPR013968">
    <property type="entry name" value="PKS_KR"/>
</dbReference>
<dbReference type="PROSITE" id="PS00012">
    <property type="entry name" value="PHOSPHOPANTETHEINE"/>
    <property type="match status" value="1"/>
</dbReference>
<evidence type="ECO:0000256" key="2">
    <source>
        <dbReference type="ARBA" id="ARBA00022553"/>
    </source>
</evidence>
<protein>
    <submittedName>
        <fullName evidence="5">KR domain-containing protein</fullName>
    </submittedName>
</protein>
<keyword evidence="1" id="KW-0596">Phosphopantetheine</keyword>
<dbReference type="InterPro" id="IPR006162">
    <property type="entry name" value="Ppantetheine_attach_site"/>
</dbReference>
<dbReference type="InterPro" id="IPR009081">
    <property type="entry name" value="PP-bd_ACP"/>
</dbReference>
<dbReference type="PROSITE" id="PS50075">
    <property type="entry name" value="CARRIER"/>
    <property type="match status" value="1"/>
</dbReference>
<keyword evidence="2" id="KW-0597">Phosphoprotein</keyword>
<dbReference type="GO" id="GO:0044550">
    <property type="term" value="P:secondary metabolite biosynthetic process"/>
    <property type="evidence" value="ECO:0007669"/>
    <property type="project" value="TreeGrafter"/>
</dbReference>
<dbReference type="Gene3D" id="3.40.50.720">
    <property type="entry name" value="NAD(P)-binding Rossmann-like Domain"/>
    <property type="match status" value="1"/>
</dbReference>
<keyword evidence="6" id="KW-1185">Reference proteome</keyword>
<dbReference type="AlphaFoldDB" id="A0AA39U3F5"/>
<dbReference type="Pfam" id="PF08659">
    <property type="entry name" value="KR"/>
    <property type="match status" value="1"/>
</dbReference>
<reference evidence="5" key="1">
    <citation type="submission" date="2023-06" db="EMBL/GenBank/DDBJ databases">
        <title>Genome-scale phylogeny and comparative genomics of the fungal order Sordariales.</title>
        <authorList>
            <consortium name="Lawrence Berkeley National Laboratory"/>
            <person name="Hensen N."/>
            <person name="Bonometti L."/>
            <person name="Westerberg I."/>
            <person name="Brannstrom I.O."/>
            <person name="Guillou S."/>
            <person name="Cros-Aarteil S."/>
            <person name="Calhoun S."/>
            <person name="Haridas S."/>
            <person name="Kuo A."/>
            <person name="Mondo S."/>
            <person name="Pangilinan J."/>
            <person name="Riley R."/>
            <person name="LaButti K."/>
            <person name="Andreopoulos B."/>
            <person name="Lipzen A."/>
            <person name="Chen C."/>
            <person name="Yanf M."/>
            <person name="Daum C."/>
            <person name="Ng V."/>
            <person name="Clum A."/>
            <person name="Steindorff A."/>
            <person name="Ohm R."/>
            <person name="Martin F."/>
            <person name="Silar P."/>
            <person name="Natvig D."/>
            <person name="Lalanne C."/>
            <person name="Gautier V."/>
            <person name="Ament-velasquez S.L."/>
            <person name="Kruys A."/>
            <person name="Hutchinson M.I."/>
            <person name="Powell A.J."/>
            <person name="Barry K."/>
            <person name="Miller A.N."/>
            <person name="Grigoriev I.V."/>
            <person name="Debuchy R."/>
            <person name="Gladieux P."/>
            <person name="Thoren M.H."/>
            <person name="Johannesson H."/>
        </authorList>
    </citation>
    <scope>NUCLEOTIDE SEQUENCE</scope>
    <source>
        <strain evidence="5">SMH3391-2</strain>
    </source>
</reference>
<organism evidence="5 6">
    <name type="scientific">Bombardia bombarda</name>
    <dbReference type="NCBI Taxonomy" id="252184"/>
    <lineage>
        <taxon>Eukaryota</taxon>
        <taxon>Fungi</taxon>
        <taxon>Dikarya</taxon>
        <taxon>Ascomycota</taxon>
        <taxon>Pezizomycotina</taxon>
        <taxon>Sordariomycetes</taxon>
        <taxon>Sordariomycetidae</taxon>
        <taxon>Sordariales</taxon>
        <taxon>Lasiosphaeriaceae</taxon>
        <taxon>Bombardia</taxon>
    </lineage>
</organism>
<evidence type="ECO:0000313" key="5">
    <source>
        <dbReference type="EMBL" id="KAK0610185.1"/>
    </source>
</evidence>
<dbReference type="InterPro" id="IPR050091">
    <property type="entry name" value="PKS_NRPS_Biosynth_Enz"/>
</dbReference>
<feature type="compositionally biased region" description="Basic and acidic residues" evidence="3">
    <location>
        <begin position="33"/>
        <end position="44"/>
    </location>
</feature>
<feature type="domain" description="Carrier" evidence="4">
    <location>
        <begin position="250"/>
        <end position="303"/>
    </location>
</feature>
<dbReference type="PANTHER" id="PTHR43775">
    <property type="entry name" value="FATTY ACID SYNTHASE"/>
    <property type="match status" value="1"/>
</dbReference>
<evidence type="ECO:0000256" key="3">
    <source>
        <dbReference type="SAM" id="MobiDB-lite"/>
    </source>
</evidence>
<dbReference type="InterPro" id="IPR036291">
    <property type="entry name" value="NAD(P)-bd_dom_sf"/>
</dbReference>
<proteinExistence type="predicted"/>
<sequence length="303" mass="33174">MEDRLPPWRFSCPARPTDRNKLQYDGSGIVSSRRHDPYQGHRDQQSSLFWNRTHSHLRQQPHERDNIRRHNQSRPPTDTPHQVVCLLRKGMDFFIMFASIAGVLGSRGQASYAAGNAFQDALARYRVAGGERATALDLGSFFDVGYMADKESLQTLYRGIADGAVTQADLFAMLDYYCDPVGSSQAGVLGQCQTVALRMAGGAYYLGKPMFRVVAGGVGGKQVNGTRRGETVRALGIGFAEVFAKGEIEAAVEVVTEALARKMASTLGVGWAEVDIGTLIHQYGVDSLVAVELSSWLVREVRG</sequence>
<evidence type="ECO:0000259" key="4">
    <source>
        <dbReference type="PROSITE" id="PS50075"/>
    </source>
</evidence>
<evidence type="ECO:0000313" key="6">
    <source>
        <dbReference type="Proteomes" id="UP001174934"/>
    </source>
</evidence>
<comment type="caution">
    <text evidence="5">The sequence shown here is derived from an EMBL/GenBank/DDBJ whole genome shotgun (WGS) entry which is preliminary data.</text>
</comment>
<dbReference type="PANTHER" id="PTHR43775:SF29">
    <property type="entry name" value="ASPERFURANONE POLYKETIDE SYNTHASE AFOG-RELATED"/>
    <property type="match status" value="1"/>
</dbReference>
<dbReference type="GO" id="GO:0006633">
    <property type="term" value="P:fatty acid biosynthetic process"/>
    <property type="evidence" value="ECO:0007669"/>
    <property type="project" value="TreeGrafter"/>
</dbReference>
<dbReference type="Proteomes" id="UP001174934">
    <property type="component" value="Unassembled WGS sequence"/>
</dbReference>
<accession>A0AA39U3F5</accession>
<dbReference type="EMBL" id="JAULSR010000011">
    <property type="protein sequence ID" value="KAK0610185.1"/>
    <property type="molecule type" value="Genomic_DNA"/>
</dbReference>
<name>A0AA39U3F5_9PEZI</name>
<gene>
    <name evidence="5" type="ORF">B0T17DRAFT_128480</name>
</gene>
<feature type="region of interest" description="Disordered" evidence="3">
    <location>
        <begin position="1"/>
        <end position="80"/>
    </location>
</feature>
<evidence type="ECO:0000256" key="1">
    <source>
        <dbReference type="ARBA" id="ARBA00022450"/>
    </source>
</evidence>
<dbReference type="SUPFAM" id="SSF51735">
    <property type="entry name" value="NAD(P)-binding Rossmann-fold domains"/>
    <property type="match status" value="1"/>
</dbReference>
<dbReference type="SUPFAM" id="SSF47336">
    <property type="entry name" value="ACP-like"/>
    <property type="match status" value="1"/>
</dbReference>
<dbReference type="GO" id="GO:0004312">
    <property type="term" value="F:fatty acid synthase activity"/>
    <property type="evidence" value="ECO:0007669"/>
    <property type="project" value="TreeGrafter"/>
</dbReference>